<evidence type="ECO:0000313" key="14">
    <source>
        <dbReference type="Proteomes" id="UP000003288"/>
    </source>
</evidence>
<dbReference type="NCBIfam" id="TIGR00690">
    <property type="entry name" value="rpoZ"/>
    <property type="match status" value="1"/>
</dbReference>
<dbReference type="HAMAP" id="MF_00366">
    <property type="entry name" value="RNApol_bact_RpoZ"/>
    <property type="match status" value="1"/>
</dbReference>
<comment type="subunit">
    <text evidence="11">The RNAP catalytic core consists of 2 alpha, 1 beta, 1 beta' and 1 omega subunit. When a sigma factor is associated with the core the holoenzyme is formed, which can initiate transcription.</text>
</comment>
<dbReference type="InterPro" id="IPR036161">
    <property type="entry name" value="RPB6/omega-like_sf"/>
</dbReference>
<evidence type="ECO:0000256" key="1">
    <source>
        <dbReference type="ARBA" id="ARBA00006711"/>
    </source>
</evidence>
<evidence type="ECO:0000256" key="6">
    <source>
        <dbReference type="ARBA" id="ARBA00022695"/>
    </source>
</evidence>
<evidence type="ECO:0000256" key="3">
    <source>
        <dbReference type="ARBA" id="ARBA00013725"/>
    </source>
</evidence>
<dbReference type="GO" id="GO:0003677">
    <property type="term" value="F:DNA binding"/>
    <property type="evidence" value="ECO:0007669"/>
    <property type="project" value="UniProtKB-UniRule"/>
</dbReference>
<protein>
    <recommendedName>
        <fullName evidence="3 11">DNA-directed RNA polymerase subunit omega</fullName>
        <shortName evidence="11">RNAP omega subunit</shortName>
        <ecNumber evidence="2 11">2.7.7.6</ecNumber>
    </recommendedName>
    <alternativeName>
        <fullName evidence="9 11">RNA polymerase omega subunit</fullName>
    </alternativeName>
    <alternativeName>
        <fullName evidence="8 11">Transcriptase subunit omega</fullName>
    </alternativeName>
</protein>
<dbReference type="SUPFAM" id="SSF63562">
    <property type="entry name" value="RPB6/omega subunit-like"/>
    <property type="match status" value="1"/>
</dbReference>
<comment type="catalytic activity">
    <reaction evidence="10 11">
        <text>RNA(n) + a ribonucleoside 5'-triphosphate = RNA(n+1) + diphosphate</text>
        <dbReference type="Rhea" id="RHEA:21248"/>
        <dbReference type="Rhea" id="RHEA-COMP:14527"/>
        <dbReference type="Rhea" id="RHEA-COMP:17342"/>
        <dbReference type="ChEBI" id="CHEBI:33019"/>
        <dbReference type="ChEBI" id="CHEBI:61557"/>
        <dbReference type="ChEBI" id="CHEBI:140395"/>
        <dbReference type="EC" id="2.7.7.6"/>
    </reaction>
</comment>
<dbReference type="GO" id="GO:0006351">
    <property type="term" value="P:DNA-templated transcription"/>
    <property type="evidence" value="ECO:0007669"/>
    <property type="project" value="UniProtKB-UniRule"/>
</dbReference>
<accession>A0AAI9AJ19</accession>
<evidence type="ECO:0000313" key="15">
    <source>
        <dbReference type="Proteomes" id="UP000306825"/>
    </source>
</evidence>
<dbReference type="EMBL" id="CP040463">
    <property type="protein sequence ID" value="QCT95122.1"/>
    <property type="molecule type" value="Genomic_DNA"/>
</dbReference>
<dbReference type="Pfam" id="PF01192">
    <property type="entry name" value="RNA_pol_Rpb6"/>
    <property type="match status" value="1"/>
</dbReference>
<evidence type="ECO:0000256" key="4">
    <source>
        <dbReference type="ARBA" id="ARBA00022478"/>
    </source>
</evidence>
<keyword evidence="4 11" id="KW-0240">DNA-directed RNA polymerase</keyword>
<dbReference type="Gene3D" id="3.90.940.10">
    <property type="match status" value="1"/>
</dbReference>
<evidence type="ECO:0000256" key="10">
    <source>
        <dbReference type="ARBA" id="ARBA00048552"/>
    </source>
</evidence>
<keyword evidence="7 11" id="KW-0804">Transcription</keyword>
<evidence type="ECO:0000256" key="8">
    <source>
        <dbReference type="ARBA" id="ARBA00029924"/>
    </source>
</evidence>
<keyword evidence="15" id="KW-1185">Reference proteome</keyword>
<dbReference type="AlphaFoldDB" id="A0AAI9AJ19"/>
<evidence type="ECO:0000256" key="7">
    <source>
        <dbReference type="ARBA" id="ARBA00023163"/>
    </source>
</evidence>
<gene>
    <name evidence="11" type="primary">rpoZ</name>
    <name evidence="12" type="ORF">CMTB2_03128</name>
    <name evidence="13" type="ORF">FE773_07945</name>
</gene>
<evidence type="ECO:0000313" key="13">
    <source>
        <dbReference type="EMBL" id="QCT95122.1"/>
    </source>
</evidence>
<dbReference type="InterPro" id="IPR003716">
    <property type="entry name" value="DNA-dir_RNA_pol_omega"/>
</dbReference>
<proteinExistence type="inferred from homology"/>
<keyword evidence="6 11" id="KW-0548">Nucleotidyltransferase</keyword>
<dbReference type="EC" id="2.7.7.6" evidence="2 11"/>
<sequence>MRIEQINAKALERVDYDRYLLSQAVAKRVNQLLNGEKPLIELPKKNMQPTEIAILEIAEGLIKVKEI</sequence>
<dbReference type="SMART" id="SM01409">
    <property type="entry name" value="RNA_pol_Rpb6"/>
    <property type="match status" value="1"/>
</dbReference>
<comment type="similarity">
    <text evidence="1 11">Belongs to the RNA polymerase subunit omega family.</text>
</comment>
<dbReference type="Proteomes" id="UP000003288">
    <property type="component" value="Unassembled WGS sequence"/>
</dbReference>
<evidence type="ECO:0000256" key="11">
    <source>
        <dbReference type="HAMAP-Rule" id="MF_00366"/>
    </source>
</evidence>
<evidence type="ECO:0000256" key="5">
    <source>
        <dbReference type="ARBA" id="ARBA00022679"/>
    </source>
</evidence>
<reference evidence="13 15" key="2">
    <citation type="submission" date="2019-05" db="EMBL/GenBank/DDBJ databases">
        <title>A comparative analysis of the Nautiliaceae.</title>
        <authorList>
            <person name="Grosche A."/>
            <person name="Smedile F."/>
            <person name="Vetriani C."/>
        </authorList>
    </citation>
    <scope>NUCLEOTIDE SEQUENCE [LARGE SCALE GENOMIC DNA]</scope>
    <source>
        <strain evidence="13 15">TB-2</strain>
    </source>
</reference>
<dbReference type="RefSeq" id="WP_007473441.1">
    <property type="nucleotide sequence ID" value="NZ_ABCJ01000001.1"/>
</dbReference>
<dbReference type="InterPro" id="IPR006110">
    <property type="entry name" value="Pol_omega/Rpo6/RPB6"/>
</dbReference>
<dbReference type="NCBIfam" id="NF001579">
    <property type="entry name" value="PRK00392.6-2"/>
    <property type="match status" value="1"/>
</dbReference>
<evidence type="ECO:0000256" key="2">
    <source>
        <dbReference type="ARBA" id="ARBA00012418"/>
    </source>
</evidence>
<dbReference type="EMBL" id="ABCJ01000001">
    <property type="protein sequence ID" value="EDM24475.1"/>
    <property type="molecule type" value="Genomic_DNA"/>
</dbReference>
<dbReference type="Proteomes" id="UP000306825">
    <property type="component" value="Chromosome"/>
</dbReference>
<name>A0AAI9AJ19_9BACT</name>
<keyword evidence="5 11" id="KW-0808">Transferase</keyword>
<reference evidence="12 14" key="1">
    <citation type="journal article" date="2011" name="Stand. Genomic Sci.">
        <title>Draft genome sequence of Caminibacter mediatlanticus strain TB-2, an epsilonproteobacterium isolated from a deep-sea hydrothermal vent.</title>
        <authorList>
            <person name="Giovannelli D."/>
            <person name="Ferriera S."/>
            <person name="Johnson J."/>
            <person name="Kravitz S."/>
            <person name="Perez-Rodriguez I."/>
            <person name="Ricci J."/>
            <person name="O'Brien C."/>
            <person name="Voordeckers J.W."/>
            <person name="Bini E."/>
            <person name="Vetriani C."/>
        </authorList>
    </citation>
    <scope>NUCLEOTIDE SEQUENCE [LARGE SCALE GENOMIC DNA]</scope>
    <source>
        <strain evidence="12 14">TB-2</strain>
    </source>
</reference>
<evidence type="ECO:0000313" key="12">
    <source>
        <dbReference type="EMBL" id="EDM24475.1"/>
    </source>
</evidence>
<dbReference type="GO" id="GO:0000428">
    <property type="term" value="C:DNA-directed RNA polymerase complex"/>
    <property type="evidence" value="ECO:0007669"/>
    <property type="project" value="UniProtKB-KW"/>
</dbReference>
<organism evidence="12 14">
    <name type="scientific">Caminibacter mediatlanticus TB-2</name>
    <dbReference type="NCBI Taxonomy" id="391592"/>
    <lineage>
        <taxon>Bacteria</taxon>
        <taxon>Pseudomonadati</taxon>
        <taxon>Campylobacterota</taxon>
        <taxon>Epsilonproteobacteria</taxon>
        <taxon>Nautiliales</taxon>
        <taxon>Nautiliaceae</taxon>
        <taxon>Caminibacter</taxon>
    </lineage>
</organism>
<dbReference type="GO" id="GO:0003899">
    <property type="term" value="F:DNA-directed RNA polymerase activity"/>
    <property type="evidence" value="ECO:0007669"/>
    <property type="project" value="UniProtKB-UniRule"/>
</dbReference>
<evidence type="ECO:0000256" key="9">
    <source>
        <dbReference type="ARBA" id="ARBA00030998"/>
    </source>
</evidence>
<comment type="function">
    <text evidence="11">Promotes RNA polymerase assembly. Latches the N- and C-terminal regions of the beta' subunit thereby facilitating its interaction with the beta and alpha subunits.</text>
</comment>